<dbReference type="Proteomes" id="UP000887565">
    <property type="component" value="Unplaced"/>
</dbReference>
<sequence>MTPVTEKSRQKIAAACIRLRRAEPRLFYDYSNPENGDQGFYDDRSLKDPPAILPVRTKNGEPQQQQNGRQNSHRFSLYKFILDKRHTKDLLSRLAAHFRDNDLGVRDMTESKRAAPAIGMGLVWRLASPRRPYRLSELLFDRNRLFHLRRKPKF</sequence>
<feature type="region of interest" description="Disordered" evidence="1">
    <location>
        <begin position="50"/>
        <end position="71"/>
    </location>
</feature>
<evidence type="ECO:0000313" key="2">
    <source>
        <dbReference type="Proteomes" id="UP000887565"/>
    </source>
</evidence>
<dbReference type="AlphaFoldDB" id="A0A915KWY1"/>
<reference evidence="3" key="1">
    <citation type="submission" date="2022-11" db="UniProtKB">
        <authorList>
            <consortium name="WormBaseParasite"/>
        </authorList>
    </citation>
    <scope>IDENTIFICATION</scope>
</reference>
<organism evidence="2 3">
    <name type="scientific">Romanomermis culicivorax</name>
    <name type="common">Nematode worm</name>
    <dbReference type="NCBI Taxonomy" id="13658"/>
    <lineage>
        <taxon>Eukaryota</taxon>
        <taxon>Metazoa</taxon>
        <taxon>Ecdysozoa</taxon>
        <taxon>Nematoda</taxon>
        <taxon>Enoplea</taxon>
        <taxon>Dorylaimia</taxon>
        <taxon>Mermithida</taxon>
        <taxon>Mermithoidea</taxon>
        <taxon>Mermithidae</taxon>
        <taxon>Romanomermis</taxon>
    </lineage>
</organism>
<keyword evidence="2" id="KW-1185">Reference proteome</keyword>
<feature type="compositionally biased region" description="Polar residues" evidence="1">
    <location>
        <begin position="60"/>
        <end position="71"/>
    </location>
</feature>
<protein>
    <submittedName>
        <fullName evidence="3">Uncharacterized protein</fullName>
    </submittedName>
</protein>
<evidence type="ECO:0000256" key="1">
    <source>
        <dbReference type="SAM" id="MobiDB-lite"/>
    </source>
</evidence>
<accession>A0A915KWY1</accession>
<evidence type="ECO:0000313" key="3">
    <source>
        <dbReference type="WBParaSite" id="nRc.2.0.1.t42030-RA"/>
    </source>
</evidence>
<dbReference type="WBParaSite" id="nRc.2.0.1.t42030-RA">
    <property type="protein sequence ID" value="nRc.2.0.1.t42030-RA"/>
    <property type="gene ID" value="nRc.2.0.1.g42030"/>
</dbReference>
<proteinExistence type="predicted"/>
<name>A0A915KWY1_ROMCU</name>